<evidence type="ECO:0000256" key="5">
    <source>
        <dbReference type="ARBA" id="ARBA00022777"/>
    </source>
</evidence>
<dbReference type="EMBL" id="ML976997">
    <property type="protein sequence ID" value="KAF1954721.1"/>
    <property type="molecule type" value="Genomic_DNA"/>
</dbReference>
<dbReference type="Pfam" id="PF00069">
    <property type="entry name" value="Pkinase"/>
    <property type="match status" value="1"/>
</dbReference>
<gene>
    <name evidence="10" type="ORF">CC80DRAFT_517340</name>
</gene>
<proteinExistence type="predicted"/>
<dbReference type="SUPFAM" id="SSF56112">
    <property type="entry name" value="Protein kinase-like (PK-like)"/>
    <property type="match status" value="1"/>
</dbReference>
<evidence type="ECO:0000256" key="3">
    <source>
        <dbReference type="ARBA" id="ARBA00022679"/>
    </source>
</evidence>
<dbReference type="InterPro" id="IPR011009">
    <property type="entry name" value="Kinase-like_dom_sf"/>
</dbReference>
<evidence type="ECO:0000256" key="1">
    <source>
        <dbReference type="ARBA" id="ARBA00012513"/>
    </source>
</evidence>
<dbReference type="SMART" id="SM00220">
    <property type="entry name" value="S_TKc"/>
    <property type="match status" value="1"/>
</dbReference>
<evidence type="ECO:0000256" key="7">
    <source>
        <dbReference type="ARBA" id="ARBA00047899"/>
    </source>
</evidence>
<evidence type="ECO:0000256" key="2">
    <source>
        <dbReference type="ARBA" id="ARBA00022527"/>
    </source>
</evidence>
<evidence type="ECO:0000256" key="6">
    <source>
        <dbReference type="ARBA" id="ARBA00022840"/>
    </source>
</evidence>
<evidence type="ECO:0000313" key="10">
    <source>
        <dbReference type="EMBL" id="KAF1954721.1"/>
    </source>
</evidence>
<dbReference type="GO" id="GO:0005634">
    <property type="term" value="C:nucleus"/>
    <property type="evidence" value="ECO:0007669"/>
    <property type="project" value="TreeGrafter"/>
</dbReference>
<keyword evidence="3" id="KW-0808">Transferase</keyword>
<keyword evidence="6" id="KW-0067">ATP-binding</keyword>
<dbReference type="OrthoDB" id="5979581at2759"/>
<name>A0A6A5TPZ1_9PLEO</name>
<keyword evidence="4" id="KW-0547">Nucleotide-binding</keyword>
<accession>A0A6A5TPZ1</accession>
<dbReference type="PANTHER" id="PTHR47634">
    <property type="entry name" value="PROTEIN KINASE DOMAIN-CONTAINING PROTEIN-RELATED"/>
    <property type="match status" value="1"/>
</dbReference>
<dbReference type="InterPro" id="IPR000719">
    <property type="entry name" value="Prot_kinase_dom"/>
</dbReference>
<evidence type="ECO:0000313" key="11">
    <source>
        <dbReference type="Proteomes" id="UP000800035"/>
    </source>
</evidence>
<dbReference type="PROSITE" id="PS50011">
    <property type="entry name" value="PROTEIN_KINASE_DOM"/>
    <property type="match status" value="1"/>
</dbReference>
<keyword evidence="11" id="KW-1185">Reference proteome</keyword>
<dbReference type="EC" id="2.7.11.1" evidence="1"/>
<keyword evidence="5 10" id="KW-0418">Kinase</keyword>
<organism evidence="10 11">
    <name type="scientific">Byssothecium circinans</name>
    <dbReference type="NCBI Taxonomy" id="147558"/>
    <lineage>
        <taxon>Eukaryota</taxon>
        <taxon>Fungi</taxon>
        <taxon>Dikarya</taxon>
        <taxon>Ascomycota</taxon>
        <taxon>Pezizomycotina</taxon>
        <taxon>Dothideomycetes</taxon>
        <taxon>Pleosporomycetidae</taxon>
        <taxon>Pleosporales</taxon>
        <taxon>Massarineae</taxon>
        <taxon>Massarinaceae</taxon>
        <taxon>Byssothecium</taxon>
    </lineage>
</organism>
<dbReference type="GO" id="GO:0005524">
    <property type="term" value="F:ATP binding"/>
    <property type="evidence" value="ECO:0007669"/>
    <property type="project" value="UniProtKB-KW"/>
</dbReference>
<dbReference type="PANTHER" id="PTHR47634:SF9">
    <property type="entry name" value="PROTEIN KINASE DOMAIN-CONTAINING PROTEIN-RELATED"/>
    <property type="match status" value="1"/>
</dbReference>
<keyword evidence="2" id="KW-0723">Serine/threonine-protein kinase</keyword>
<dbReference type="GO" id="GO:0004674">
    <property type="term" value="F:protein serine/threonine kinase activity"/>
    <property type="evidence" value="ECO:0007669"/>
    <property type="project" value="UniProtKB-KW"/>
</dbReference>
<evidence type="ECO:0000256" key="4">
    <source>
        <dbReference type="ARBA" id="ARBA00022741"/>
    </source>
</evidence>
<dbReference type="AlphaFoldDB" id="A0A6A5TPZ1"/>
<dbReference type="Gene3D" id="1.10.510.10">
    <property type="entry name" value="Transferase(Phosphotransferase) domain 1"/>
    <property type="match status" value="1"/>
</dbReference>
<evidence type="ECO:0000256" key="8">
    <source>
        <dbReference type="ARBA" id="ARBA00048679"/>
    </source>
</evidence>
<dbReference type="Proteomes" id="UP000800035">
    <property type="component" value="Unassembled WGS sequence"/>
</dbReference>
<comment type="catalytic activity">
    <reaction evidence="8">
        <text>L-seryl-[protein] + ATP = O-phospho-L-seryl-[protein] + ADP + H(+)</text>
        <dbReference type="Rhea" id="RHEA:17989"/>
        <dbReference type="Rhea" id="RHEA-COMP:9863"/>
        <dbReference type="Rhea" id="RHEA-COMP:11604"/>
        <dbReference type="ChEBI" id="CHEBI:15378"/>
        <dbReference type="ChEBI" id="CHEBI:29999"/>
        <dbReference type="ChEBI" id="CHEBI:30616"/>
        <dbReference type="ChEBI" id="CHEBI:83421"/>
        <dbReference type="ChEBI" id="CHEBI:456216"/>
        <dbReference type="EC" id="2.7.11.1"/>
    </reaction>
</comment>
<evidence type="ECO:0000259" key="9">
    <source>
        <dbReference type="PROSITE" id="PS50011"/>
    </source>
</evidence>
<sequence>MSIQPRTFPSNGFATLPKHEKFEEERLIGYKSEKFYPVRMGEVFESRYQVIAKLGFGTASTVWLCRDLLENALVTLKVCIVGEDQTQELAISRHIKSINAEHPGNERLRVSLDDFHIRGPHGSHQCLVFPTLGVTLTNLRDLFEKRALEKTLLQKFLYLVVTGLDFLHQAGVVHTDLSPNNIMAELAGPSPRKVLADRTIYLSYTMPTTYEPPVITDFGAARLGDPGQKQSGDVMPGVFRAPEIIAGMEWDSKIDIYLFEGGNLFSAVKDGHLNDELHFAEMVSLMGPPPKQFLQRSDRCRQYWDSEGNWIAATPIPDQTLESRESQLDGKDKELLLGLARKILRWLPEERPSAQDLYEDEFLTQFVPMDQPGAS</sequence>
<feature type="domain" description="Protein kinase" evidence="9">
    <location>
        <begin position="48"/>
        <end position="363"/>
    </location>
</feature>
<reference evidence="10" key="1">
    <citation type="journal article" date="2020" name="Stud. Mycol.">
        <title>101 Dothideomycetes genomes: a test case for predicting lifestyles and emergence of pathogens.</title>
        <authorList>
            <person name="Haridas S."/>
            <person name="Albert R."/>
            <person name="Binder M."/>
            <person name="Bloem J."/>
            <person name="Labutti K."/>
            <person name="Salamov A."/>
            <person name="Andreopoulos B."/>
            <person name="Baker S."/>
            <person name="Barry K."/>
            <person name="Bills G."/>
            <person name="Bluhm B."/>
            <person name="Cannon C."/>
            <person name="Castanera R."/>
            <person name="Culley D."/>
            <person name="Daum C."/>
            <person name="Ezra D."/>
            <person name="Gonzalez J."/>
            <person name="Henrissat B."/>
            <person name="Kuo A."/>
            <person name="Liang C."/>
            <person name="Lipzen A."/>
            <person name="Lutzoni F."/>
            <person name="Magnuson J."/>
            <person name="Mondo S."/>
            <person name="Nolan M."/>
            <person name="Ohm R."/>
            <person name="Pangilinan J."/>
            <person name="Park H.-J."/>
            <person name="Ramirez L."/>
            <person name="Alfaro M."/>
            <person name="Sun H."/>
            <person name="Tritt A."/>
            <person name="Yoshinaga Y."/>
            <person name="Zwiers L.-H."/>
            <person name="Turgeon B."/>
            <person name="Goodwin S."/>
            <person name="Spatafora J."/>
            <person name="Crous P."/>
            <person name="Grigoriev I."/>
        </authorList>
    </citation>
    <scope>NUCLEOTIDE SEQUENCE</scope>
    <source>
        <strain evidence="10">CBS 675.92</strain>
    </source>
</reference>
<comment type="catalytic activity">
    <reaction evidence="7">
        <text>L-threonyl-[protein] + ATP = O-phospho-L-threonyl-[protein] + ADP + H(+)</text>
        <dbReference type="Rhea" id="RHEA:46608"/>
        <dbReference type="Rhea" id="RHEA-COMP:11060"/>
        <dbReference type="Rhea" id="RHEA-COMP:11605"/>
        <dbReference type="ChEBI" id="CHEBI:15378"/>
        <dbReference type="ChEBI" id="CHEBI:30013"/>
        <dbReference type="ChEBI" id="CHEBI:30616"/>
        <dbReference type="ChEBI" id="CHEBI:61977"/>
        <dbReference type="ChEBI" id="CHEBI:456216"/>
        <dbReference type="EC" id="2.7.11.1"/>
    </reaction>
</comment>
<protein>
    <recommendedName>
        <fullName evidence="1">non-specific serine/threonine protein kinase</fullName>
        <ecNumber evidence="1">2.7.11.1</ecNumber>
    </recommendedName>
</protein>
<dbReference type="GO" id="GO:0050684">
    <property type="term" value="P:regulation of mRNA processing"/>
    <property type="evidence" value="ECO:0007669"/>
    <property type="project" value="TreeGrafter"/>
</dbReference>
<dbReference type="Gene3D" id="3.30.200.20">
    <property type="entry name" value="Phosphorylase Kinase, domain 1"/>
    <property type="match status" value="1"/>
</dbReference>
<dbReference type="GO" id="GO:0000245">
    <property type="term" value="P:spliceosomal complex assembly"/>
    <property type="evidence" value="ECO:0007669"/>
    <property type="project" value="TreeGrafter"/>
</dbReference>
<dbReference type="InterPro" id="IPR051334">
    <property type="entry name" value="SRPK"/>
</dbReference>
<dbReference type="GO" id="GO:0005737">
    <property type="term" value="C:cytoplasm"/>
    <property type="evidence" value="ECO:0007669"/>
    <property type="project" value="TreeGrafter"/>
</dbReference>